<keyword evidence="3" id="KW-0479">Metal-binding</keyword>
<reference evidence="7 8" key="1">
    <citation type="submission" date="2019-08" db="EMBL/GenBank/DDBJ databases">
        <title>The genome sequence of a newly discovered highly antifungal drug resistant Aspergillus species, Aspergillus tanneri NIH 1004.</title>
        <authorList>
            <person name="Mounaud S."/>
            <person name="Singh I."/>
            <person name="Joardar V."/>
            <person name="Pakala S."/>
            <person name="Pakala S."/>
            <person name="Venepally P."/>
            <person name="Chung J.K."/>
            <person name="Losada L."/>
            <person name="Nierman W.C."/>
        </authorList>
    </citation>
    <scope>NUCLEOTIDE SEQUENCE [LARGE SCALE GENOMIC DNA]</scope>
    <source>
        <strain evidence="7 8">NIH1004</strain>
    </source>
</reference>
<evidence type="ECO:0000256" key="4">
    <source>
        <dbReference type="ARBA" id="ARBA00022801"/>
    </source>
</evidence>
<dbReference type="EMBL" id="QUQM01000001">
    <property type="protein sequence ID" value="KAA8649622.1"/>
    <property type="molecule type" value="Genomic_DNA"/>
</dbReference>
<dbReference type="Gene3D" id="3.30.70.360">
    <property type="match status" value="1"/>
</dbReference>
<dbReference type="VEuPathDB" id="FungiDB:EYZ11_002663"/>
<evidence type="ECO:0000313" key="8">
    <source>
        <dbReference type="Proteomes" id="UP000324241"/>
    </source>
</evidence>
<gene>
    <name evidence="7" type="primary">CNDP2_1</name>
    <name evidence="7" type="ORF">ATNIH1004_002293</name>
</gene>
<sequence length="479" mass="53181">MCAQMEKFFDQVDKLGPDFKTRLSDAIQLESVVTKVEEKKEMAESLKKQLSEFGANAQLYDPKDGLPPIVYAHYNTDQHDTKKTILVYGHYDVQPAGDGWSPDIPPFQLTEGERKDKKPCYFGRGSTDDKSPVLAWLNMLQAHKAARVAVPVNIRFLFEGMEESGSKGLPNFIKNTDEGKALFANVDAACISDNYWLGAGKPCLTYGLRGIAYFKATVTARQNPLHSGIYGGTVYEPLTDLITLLSKLVDNKGNIKVPGMLDDVPPVTEEEKKGYECIDFQMSDLEAAIGNKSYIYDDRIETLQHRWRWPSLSIHGIFGADSSAESTTAIAPEVTAKFSIRTVPNMKTDKIKNQVTKYLTEEFKKLNSKSQLTIDMTENGEYWVTDSKHKNFEAGKQATQTIWGVRPDLTREGGSIPVALDIQEGLGKDSQGNQKSLMLLPIGTALDGAHGPDENIPIKNYTKGTKLLGAYLHHFANAN</sequence>
<dbReference type="InterPro" id="IPR011650">
    <property type="entry name" value="Peptidase_M20_dimer"/>
</dbReference>
<accession>A0A5M9MR82</accession>
<evidence type="ECO:0000256" key="5">
    <source>
        <dbReference type="SAM" id="Coils"/>
    </source>
</evidence>
<keyword evidence="5" id="KW-0175">Coiled coil</keyword>
<evidence type="ECO:0000256" key="1">
    <source>
        <dbReference type="ARBA" id="ARBA00006247"/>
    </source>
</evidence>
<comment type="caution">
    <text evidence="7">The sequence shown here is derived from an EMBL/GenBank/DDBJ whole genome shotgun (WGS) entry which is preliminary data.</text>
</comment>
<feature type="domain" description="Peptidase M20 dimerisation" evidence="6">
    <location>
        <begin position="206"/>
        <end position="365"/>
    </location>
</feature>
<evidence type="ECO:0000259" key="6">
    <source>
        <dbReference type="Pfam" id="PF07687"/>
    </source>
</evidence>
<protein>
    <submittedName>
        <fullName evidence="7">Metallopeptidase M20</fullName>
    </submittedName>
</protein>
<dbReference type="AlphaFoldDB" id="A0A5M9MR82"/>
<dbReference type="Pfam" id="PF01546">
    <property type="entry name" value="Peptidase_M20"/>
    <property type="match status" value="1"/>
</dbReference>
<dbReference type="GO" id="GO:0046872">
    <property type="term" value="F:metal ion binding"/>
    <property type="evidence" value="ECO:0007669"/>
    <property type="project" value="UniProtKB-KW"/>
</dbReference>
<organism evidence="7 8">
    <name type="scientific">Aspergillus tanneri</name>
    <dbReference type="NCBI Taxonomy" id="1220188"/>
    <lineage>
        <taxon>Eukaryota</taxon>
        <taxon>Fungi</taxon>
        <taxon>Dikarya</taxon>
        <taxon>Ascomycota</taxon>
        <taxon>Pezizomycotina</taxon>
        <taxon>Eurotiomycetes</taxon>
        <taxon>Eurotiomycetidae</taxon>
        <taxon>Eurotiales</taxon>
        <taxon>Aspergillaceae</taxon>
        <taxon>Aspergillus</taxon>
        <taxon>Aspergillus subgen. Circumdati</taxon>
    </lineage>
</organism>
<dbReference type="GeneID" id="54324995"/>
<dbReference type="Gene3D" id="3.40.630.10">
    <property type="entry name" value="Zn peptidases"/>
    <property type="match status" value="1"/>
</dbReference>
<name>A0A5M9MR82_9EURO</name>
<dbReference type="PANTHER" id="PTHR43270">
    <property type="entry name" value="BETA-ALA-HIS DIPEPTIDASE"/>
    <property type="match status" value="1"/>
</dbReference>
<evidence type="ECO:0000256" key="3">
    <source>
        <dbReference type="ARBA" id="ARBA00022723"/>
    </source>
</evidence>
<dbReference type="PANTHER" id="PTHR43270:SF4">
    <property type="entry name" value="CARNOSINE DIPEPTIDASE 2, ISOFORM A"/>
    <property type="match status" value="1"/>
</dbReference>
<dbReference type="Pfam" id="PF07687">
    <property type="entry name" value="M20_dimer"/>
    <property type="match status" value="1"/>
</dbReference>
<dbReference type="Proteomes" id="UP000324241">
    <property type="component" value="Unassembled WGS sequence"/>
</dbReference>
<keyword evidence="2" id="KW-0645">Protease</keyword>
<dbReference type="InterPro" id="IPR001261">
    <property type="entry name" value="ArgE/DapE_CS"/>
</dbReference>
<evidence type="ECO:0000313" key="7">
    <source>
        <dbReference type="EMBL" id="KAA8649622.1"/>
    </source>
</evidence>
<dbReference type="InterPro" id="IPR002933">
    <property type="entry name" value="Peptidase_M20"/>
</dbReference>
<dbReference type="OrthoDB" id="7832001at2759"/>
<keyword evidence="4" id="KW-0378">Hydrolase</keyword>
<proteinExistence type="inferred from homology"/>
<evidence type="ECO:0000256" key="2">
    <source>
        <dbReference type="ARBA" id="ARBA00022670"/>
    </source>
</evidence>
<dbReference type="PROSITE" id="PS00759">
    <property type="entry name" value="ARGE_DAPE_CPG2_2"/>
    <property type="match status" value="1"/>
</dbReference>
<comment type="similarity">
    <text evidence="1">Belongs to the peptidase M20A family.</text>
</comment>
<dbReference type="GO" id="GO:0008233">
    <property type="term" value="F:peptidase activity"/>
    <property type="evidence" value="ECO:0007669"/>
    <property type="project" value="UniProtKB-KW"/>
</dbReference>
<dbReference type="RefSeq" id="XP_033428983.1">
    <property type="nucleotide sequence ID" value="XM_033566988.1"/>
</dbReference>
<dbReference type="InterPro" id="IPR051458">
    <property type="entry name" value="Cyt/Met_Dipeptidase"/>
</dbReference>
<feature type="coiled-coil region" evidence="5">
    <location>
        <begin position="29"/>
        <end position="56"/>
    </location>
</feature>
<dbReference type="GO" id="GO:0006508">
    <property type="term" value="P:proteolysis"/>
    <property type="evidence" value="ECO:0007669"/>
    <property type="project" value="UniProtKB-KW"/>
</dbReference>
<dbReference type="SUPFAM" id="SSF53187">
    <property type="entry name" value="Zn-dependent exopeptidases"/>
    <property type="match status" value="1"/>
</dbReference>